<evidence type="ECO:0000313" key="2">
    <source>
        <dbReference type="Proteomes" id="UP000257045"/>
    </source>
</evidence>
<evidence type="ECO:0008006" key="3">
    <source>
        <dbReference type="Google" id="ProtNLM"/>
    </source>
</evidence>
<reference evidence="1 2" key="1">
    <citation type="submission" date="2018-04" db="EMBL/GenBank/DDBJ databases">
        <title>Novel Campyloabacter and Helicobacter Species and Strains.</title>
        <authorList>
            <person name="Mannion A.J."/>
            <person name="Shen Z."/>
            <person name="Fox J.G."/>
        </authorList>
    </citation>
    <scope>NUCLEOTIDE SEQUENCE [LARGE SCALE GENOMIC DNA]</scope>
    <source>
        <strain evidence="1 2">MIT 04-9366</strain>
    </source>
</reference>
<name>A0A3D8J0R0_9HELI</name>
<protein>
    <recommendedName>
        <fullName evidence="3">DUF945 domain-containing protein</fullName>
    </recommendedName>
</protein>
<accession>A0A3D8J0R0</accession>
<dbReference type="EMBL" id="NXLV01000006">
    <property type="protein sequence ID" value="RDU70755.1"/>
    <property type="molecule type" value="Genomic_DNA"/>
</dbReference>
<gene>
    <name evidence="1" type="ORF">CQA58_04315</name>
</gene>
<organism evidence="1 2">
    <name type="scientific">Helicobacter brantae</name>
    <dbReference type="NCBI Taxonomy" id="375927"/>
    <lineage>
        <taxon>Bacteria</taxon>
        <taxon>Pseudomonadati</taxon>
        <taxon>Campylobacterota</taxon>
        <taxon>Epsilonproteobacteria</taxon>
        <taxon>Campylobacterales</taxon>
        <taxon>Helicobacteraceae</taxon>
        <taxon>Helicobacter</taxon>
    </lineage>
</organism>
<sequence>MNRRVIVALLCVGLSIILALGGVGLYKIHTLKLQAQELLNSRLTALALKSKSEGVQVSFQPFECSGLVFVECKSKEVAFTSSLLSQKNLSFQNIVLKADEFDFKSLAFVLDSDVLPPKIEEIEEYIQALFPHHINLRLKLSAEDKERYKVDTRLLLEAENVNYQEEFESFIVSDELKTKGFFASISNLDFLSEKMEVKNIIFTFTSKDLSQAVYEIVKSKYGGLGKKEYLGLANIMIGASMMQFEGNKEIQEIIAGAGALVLGEADEMRIYIRAKGEESIIVPQEIIEMGGNGILDVLVEKYDFETKVEKKAK</sequence>
<dbReference type="OrthoDB" id="5321042at2"/>
<keyword evidence="2" id="KW-1185">Reference proteome</keyword>
<dbReference type="RefSeq" id="WP_115569500.1">
    <property type="nucleotide sequence ID" value="NZ_NXLV01000006.1"/>
</dbReference>
<dbReference type="Proteomes" id="UP000257045">
    <property type="component" value="Unassembled WGS sequence"/>
</dbReference>
<evidence type="ECO:0000313" key="1">
    <source>
        <dbReference type="EMBL" id="RDU70755.1"/>
    </source>
</evidence>
<proteinExistence type="predicted"/>
<comment type="caution">
    <text evidence="1">The sequence shown here is derived from an EMBL/GenBank/DDBJ whole genome shotgun (WGS) entry which is preliminary data.</text>
</comment>
<dbReference type="AlphaFoldDB" id="A0A3D8J0R0"/>